<evidence type="ECO:0000259" key="12">
    <source>
        <dbReference type="Pfam" id="PF01095"/>
    </source>
</evidence>
<evidence type="ECO:0000256" key="6">
    <source>
        <dbReference type="ARBA" id="ARBA00022729"/>
    </source>
</evidence>
<dbReference type="InterPro" id="IPR012334">
    <property type="entry name" value="Pectin_lyas_fold"/>
</dbReference>
<evidence type="ECO:0000256" key="5">
    <source>
        <dbReference type="ARBA" id="ARBA00022525"/>
    </source>
</evidence>
<evidence type="ECO:0000256" key="9">
    <source>
        <dbReference type="ARBA" id="ARBA00047928"/>
    </source>
</evidence>
<dbReference type="InterPro" id="IPR033131">
    <property type="entry name" value="Pectinesterase_Asp_AS"/>
</dbReference>
<feature type="domain" description="Pectinesterase catalytic" evidence="12">
    <location>
        <begin position="27"/>
        <end position="300"/>
    </location>
</feature>
<keyword evidence="6 11" id="KW-0732">Signal</keyword>
<protein>
    <recommendedName>
        <fullName evidence="4 11">Pectinesterase</fullName>
        <ecNumber evidence="4 11">3.1.1.11</ecNumber>
    </recommendedName>
</protein>
<comment type="caution">
    <text evidence="13">The sequence shown here is derived from an EMBL/GenBank/DDBJ whole genome shotgun (WGS) entry which is preliminary data.</text>
</comment>
<dbReference type="PANTHER" id="PTHR31321">
    <property type="entry name" value="ACYL-COA THIOESTER HYDROLASE YBHC-RELATED"/>
    <property type="match status" value="1"/>
</dbReference>
<comment type="function">
    <text evidence="11">Involved in maceration and soft-rotting of plant tissue.</text>
</comment>
<dbReference type="FunFam" id="2.160.20.10:FF:000014">
    <property type="entry name" value="Pectinesterase"/>
    <property type="match status" value="1"/>
</dbReference>
<sequence length="333" mass="35881">MQLLLAFFSIISLVLAASRTAAPAGAITVAKSGARFTKIQDAVNSLNTSFTGTQIIFISPGTYDEQVYIPARKAALTIYGYTTDTMSYTANQVTITHGLSQATVKGNDNTATVRAWSSNFKMYNINMVNTYGKGSQALALSAQATNQGYYGCQFKGYQDTVLSNKGSQVFAKCLIVGATDFIFGQNAATWFDQCDIRVLAASLGYITANGRDSATNPSYYAFNRCTIAALSGNNVSNGAYYLGRPWRNYSRVVFQRTSMSSVINGAGWHIWNTGEENTGHVYYGEFGNTGSGASGSRVSFSTKLSGPVGISTILGTGWQNATWIDRTYLFGDL</sequence>
<feature type="active site" evidence="10">
    <location>
        <position position="180"/>
    </location>
</feature>
<comment type="subcellular location">
    <subcellularLocation>
        <location evidence="1 11">Secreted</location>
    </subcellularLocation>
</comment>
<dbReference type="STRING" id="1231657.A0A1Y1YF44"/>
<comment type="catalytic activity">
    <reaction evidence="9 11">
        <text>[(1-&gt;4)-alpha-D-galacturonosyl methyl ester](n) + n H2O = [(1-&gt;4)-alpha-D-galacturonosyl](n) + n methanol + n H(+)</text>
        <dbReference type="Rhea" id="RHEA:22380"/>
        <dbReference type="Rhea" id="RHEA-COMP:14570"/>
        <dbReference type="Rhea" id="RHEA-COMP:14573"/>
        <dbReference type="ChEBI" id="CHEBI:15377"/>
        <dbReference type="ChEBI" id="CHEBI:15378"/>
        <dbReference type="ChEBI" id="CHEBI:17790"/>
        <dbReference type="ChEBI" id="CHEBI:140522"/>
        <dbReference type="ChEBI" id="CHEBI:140523"/>
        <dbReference type="EC" id="3.1.1.11"/>
    </reaction>
</comment>
<gene>
    <name evidence="13" type="ORF">BCR34DRAFT_497631</name>
</gene>
<dbReference type="EC" id="3.1.1.11" evidence="4 11"/>
<comment type="similarity">
    <text evidence="3">Belongs to the pectinesterase family.</text>
</comment>
<evidence type="ECO:0000256" key="2">
    <source>
        <dbReference type="ARBA" id="ARBA00005184"/>
    </source>
</evidence>
<dbReference type="PROSITE" id="PS00503">
    <property type="entry name" value="PECTINESTERASE_2"/>
    <property type="match status" value="1"/>
</dbReference>
<keyword evidence="7 11" id="KW-0378">Hydrolase</keyword>
<proteinExistence type="inferred from homology"/>
<comment type="pathway">
    <text evidence="2 11">Glycan metabolism; pectin degradation; 2-dehydro-3-deoxy-D-gluconate from pectin: step 1/5.</text>
</comment>
<organism evidence="13 14">
    <name type="scientific">Clohesyomyces aquaticus</name>
    <dbReference type="NCBI Taxonomy" id="1231657"/>
    <lineage>
        <taxon>Eukaryota</taxon>
        <taxon>Fungi</taxon>
        <taxon>Dikarya</taxon>
        <taxon>Ascomycota</taxon>
        <taxon>Pezizomycotina</taxon>
        <taxon>Dothideomycetes</taxon>
        <taxon>Pleosporomycetidae</taxon>
        <taxon>Pleosporales</taxon>
        <taxon>Lindgomycetaceae</taxon>
        <taxon>Clohesyomyces</taxon>
    </lineage>
</organism>
<dbReference type="GO" id="GO:0030599">
    <property type="term" value="F:pectinesterase activity"/>
    <property type="evidence" value="ECO:0007669"/>
    <property type="project" value="UniProtKB-UniRule"/>
</dbReference>
<name>A0A1Y1YF44_9PLEO</name>
<evidence type="ECO:0000313" key="14">
    <source>
        <dbReference type="Proteomes" id="UP000193144"/>
    </source>
</evidence>
<evidence type="ECO:0000256" key="11">
    <source>
        <dbReference type="RuleBase" id="RU000589"/>
    </source>
</evidence>
<dbReference type="SUPFAM" id="SSF51126">
    <property type="entry name" value="Pectin lyase-like"/>
    <property type="match status" value="1"/>
</dbReference>
<evidence type="ECO:0000313" key="13">
    <source>
        <dbReference type="EMBL" id="ORX96595.1"/>
    </source>
</evidence>
<keyword evidence="8 11" id="KW-0063">Aspartyl esterase</keyword>
<dbReference type="InterPro" id="IPR011050">
    <property type="entry name" value="Pectin_lyase_fold/virulence"/>
</dbReference>
<dbReference type="Pfam" id="PF01095">
    <property type="entry name" value="Pectinesterase"/>
    <property type="match status" value="1"/>
</dbReference>
<dbReference type="EMBL" id="MCFA01000252">
    <property type="protein sequence ID" value="ORX96595.1"/>
    <property type="molecule type" value="Genomic_DNA"/>
</dbReference>
<dbReference type="InterPro" id="IPR000070">
    <property type="entry name" value="Pectinesterase_cat"/>
</dbReference>
<dbReference type="PANTHER" id="PTHR31321:SF127">
    <property type="entry name" value="PECTINESTERASE"/>
    <property type="match status" value="1"/>
</dbReference>
<evidence type="ECO:0000256" key="4">
    <source>
        <dbReference type="ARBA" id="ARBA00013229"/>
    </source>
</evidence>
<evidence type="ECO:0000256" key="3">
    <source>
        <dbReference type="ARBA" id="ARBA00008891"/>
    </source>
</evidence>
<evidence type="ECO:0000256" key="1">
    <source>
        <dbReference type="ARBA" id="ARBA00004613"/>
    </source>
</evidence>
<dbReference type="GO" id="GO:0005576">
    <property type="term" value="C:extracellular region"/>
    <property type="evidence" value="ECO:0007669"/>
    <property type="project" value="UniProtKB-SubCell"/>
</dbReference>
<evidence type="ECO:0000256" key="10">
    <source>
        <dbReference type="PROSITE-ProRule" id="PRU10040"/>
    </source>
</evidence>
<dbReference type="OrthoDB" id="2019149at2759"/>
<dbReference type="GO" id="GO:0042545">
    <property type="term" value="P:cell wall modification"/>
    <property type="evidence" value="ECO:0007669"/>
    <property type="project" value="UniProtKB-UniRule"/>
</dbReference>
<accession>A0A1Y1YF44</accession>
<dbReference type="Proteomes" id="UP000193144">
    <property type="component" value="Unassembled WGS sequence"/>
</dbReference>
<dbReference type="AlphaFoldDB" id="A0A1Y1YF44"/>
<keyword evidence="5 11" id="KW-0964">Secreted</keyword>
<dbReference type="Gene3D" id="2.160.20.10">
    <property type="entry name" value="Single-stranded right-handed beta-helix, Pectin lyase-like"/>
    <property type="match status" value="1"/>
</dbReference>
<keyword evidence="11" id="KW-0961">Cell wall biogenesis/degradation</keyword>
<feature type="signal peptide" evidence="11">
    <location>
        <begin position="1"/>
        <end position="16"/>
    </location>
</feature>
<dbReference type="GO" id="GO:0045490">
    <property type="term" value="P:pectin catabolic process"/>
    <property type="evidence" value="ECO:0007669"/>
    <property type="project" value="UniProtKB-UniRule"/>
</dbReference>
<reference evidence="13 14" key="1">
    <citation type="submission" date="2016-07" db="EMBL/GenBank/DDBJ databases">
        <title>Pervasive Adenine N6-methylation of Active Genes in Fungi.</title>
        <authorList>
            <consortium name="DOE Joint Genome Institute"/>
            <person name="Mondo S.J."/>
            <person name="Dannebaum R.O."/>
            <person name="Kuo R.C."/>
            <person name="Labutti K."/>
            <person name="Haridas S."/>
            <person name="Kuo A."/>
            <person name="Salamov A."/>
            <person name="Ahrendt S.R."/>
            <person name="Lipzen A."/>
            <person name="Sullivan W."/>
            <person name="Andreopoulos W.B."/>
            <person name="Clum A."/>
            <person name="Lindquist E."/>
            <person name="Daum C."/>
            <person name="Ramamoorthy G.K."/>
            <person name="Gryganskyi A."/>
            <person name="Culley D."/>
            <person name="Magnuson J.K."/>
            <person name="James T.Y."/>
            <person name="O'Malley M.A."/>
            <person name="Stajich J.E."/>
            <person name="Spatafora J.W."/>
            <person name="Visel A."/>
            <person name="Grigoriev I.V."/>
        </authorList>
    </citation>
    <scope>NUCLEOTIDE SEQUENCE [LARGE SCALE GENOMIC DNA]</scope>
    <source>
        <strain evidence="13 14">CBS 115471</strain>
    </source>
</reference>
<keyword evidence="14" id="KW-1185">Reference proteome</keyword>
<evidence type="ECO:0000256" key="7">
    <source>
        <dbReference type="ARBA" id="ARBA00022801"/>
    </source>
</evidence>
<feature type="chain" id="PRO_5011815196" description="Pectinesterase" evidence="11">
    <location>
        <begin position="17"/>
        <end position="333"/>
    </location>
</feature>
<dbReference type="UniPathway" id="UPA00545">
    <property type="reaction ID" value="UER00823"/>
</dbReference>
<evidence type="ECO:0000256" key="8">
    <source>
        <dbReference type="ARBA" id="ARBA00023085"/>
    </source>
</evidence>